<evidence type="ECO:0000313" key="1">
    <source>
        <dbReference type="EMBL" id="PRY48081.1"/>
    </source>
</evidence>
<dbReference type="AlphaFoldDB" id="A0A2T0TR14"/>
<name>A0A2T0TR14_9SPHI</name>
<keyword evidence="2" id="KW-1185">Reference proteome</keyword>
<proteinExistence type="predicted"/>
<gene>
    <name evidence="1" type="ORF">B0I27_11615</name>
</gene>
<evidence type="ECO:0000313" key="2">
    <source>
        <dbReference type="Proteomes" id="UP000238034"/>
    </source>
</evidence>
<dbReference type="OrthoDB" id="9793307at2"/>
<reference evidence="1 2" key="1">
    <citation type="submission" date="2018-03" db="EMBL/GenBank/DDBJ databases">
        <title>Genomic Encyclopedia of Type Strains, Phase III (KMG-III): the genomes of soil and plant-associated and newly described type strains.</title>
        <authorList>
            <person name="Whitman W."/>
        </authorList>
    </citation>
    <scope>NUCLEOTIDE SEQUENCE [LARGE SCALE GENOMIC DNA]</scope>
    <source>
        <strain evidence="1 2">CGMCC 1.9313</strain>
    </source>
</reference>
<sequence>MNLKLTFLILSFLLIKMFNPESFGQWTTTAQNIHFSHTGNVGIGNNNPWAKLHLVGTFLSSGQTANLDPAYTGNNLSFLANSGQLLMGWNRTGGDGETDFIANRGPGRSGGFAFYNYSNDNQLAQLMWIKGDGNVGIGTRETSSKLTVAGNIAAREVKVTVNAGADFVFHDDYNLWPLQELESFIKTNNHLPEIASAKEMEREGMNLSEMNIKLLQKIEELTLYVIEQQKQLTEQGKRITILESGL</sequence>
<organism evidence="1 2">
    <name type="scientific">Arcticibacter pallidicorallinus</name>
    <dbReference type="NCBI Taxonomy" id="1259464"/>
    <lineage>
        <taxon>Bacteria</taxon>
        <taxon>Pseudomonadati</taxon>
        <taxon>Bacteroidota</taxon>
        <taxon>Sphingobacteriia</taxon>
        <taxon>Sphingobacteriales</taxon>
        <taxon>Sphingobacteriaceae</taxon>
        <taxon>Arcticibacter</taxon>
    </lineage>
</organism>
<dbReference type="EMBL" id="PVTH01000016">
    <property type="protein sequence ID" value="PRY48081.1"/>
    <property type="molecule type" value="Genomic_DNA"/>
</dbReference>
<evidence type="ECO:0008006" key="3">
    <source>
        <dbReference type="Google" id="ProtNLM"/>
    </source>
</evidence>
<comment type="caution">
    <text evidence="1">The sequence shown here is derived from an EMBL/GenBank/DDBJ whole genome shotgun (WGS) entry which is preliminary data.</text>
</comment>
<dbReference type="Proteomes" id="UP000238034">
    <property type="component" value="Unassembled WGS sequence"/>
</dbReference>
<accession>A0A2T0TR14</accession>
<dbReference type="RefSeq" id="WP_106295574.1">
    <property type="nucleotide sequence ID" value="NZ_PVTH01000016.1"/>
</dbReference>
<protein>
    <recommendedName>
        <fullName evidence="3">Endosialidase-like protein</fullName>
    </recommendedName>
</protein>